<dbReference type="EMBL" id="JABBPN010000001">
    <property type="protein sequence ID" value="NMO94418.1"/>
    <property type="molecule type" value="Genomic_DNA"/>
</dbReference>
<evidence type="ECO:0000313" key="4">
    <source>
        <dbReference type="Proteomes" id="UP000565468"/>
    </source>
</evidence>
<evidence type="ECO:0000259" key="2">
    <source>
        <dbReference type="Pfam" id="PF02698"/>
    </source>
</evidence>
<keyword evidence="1" id="KW-1133">Transmembrane helix</keyword>
<evidence type="ECO:0000313" key="3">
    <source>
        <dbReference type="EMBL" id="NMO94418.1"/>
    </source>
</evidence>
<keyword evidence="1" id="KW-0472">Membrane</keyword>
<feature type="transmembrane region" description="Helical" evidence="1">
    <location>
        <begin position="6"/>
        <end position="22"/>
    </location>
</feature>
<gene>
    <name evidence="3" type="ORF">HII30_01285</name>
</gene>
<reference evidence="3 4" key="1">
    <citation type="submission" date="2020-04" db="EMBL/GenBank/DDBJ databases">
        <title>Paenibacillus algicola sp. nov., a novel marine bacterium producing alginate lyase.</title>
        <authorList>
            <person name="Huang H."/>
        </authorList>
    </citation>
    <scope>NUCLEOTIDE SEQUENCE [LARGE SCALE GENOMIC DNA]</scope>
    <source>
        <strain evidence="3 4">L7-75</strain>
    </source>
</reference>
<name>A0A848M0I3_PAELE</name>
<dbReference type="CDD" id="cd06259">
    <property type="entry name" value="YdcF-like"/>
    <property type="match status" value="1"/>
</dbReference>
<dbReference type="InterPro" id="IPR051599">
    <property type="entry name" value="Cell_Envelope_Assoc"/>
</dbReference>
<dbReference type="Gene3D" id="3.40.50.620">
    <property type="entry name" value="HUPs"/>
    <property type="match status" value="1"/>
</dbReference>
<dbReference type="PANTHER" id="PTHR30336:SF20">
    <property type="entry name" value="DUF218 DOMAIN-CONTAINING PROTEIN"/>
    <property type="match status" value="1"/>
</dbReference>
<dbReference type="GO" id="GO:0005886">
    <property type="term" value="C:plasma membrane"/>
    <property type="evidence" value="ECO:0007669"/>
    <property type="project" value="TreeGrafter"/>
</dbReference>
<evidence type="ECO:0000256" key="1">
    <source>
        <dbReference type="SAM" id="Phobius"/>
    </source>
</evidence>
<dbReference type="InterPro" id="IPR003848">
    <property type="entry name" value="DUF218"/>
</dbReference>
<dbReference type="InterPro" id="IPR014729">
    <property type="entry name" value="Rossmann-like_a/b/a_fold"/>
</dbReference>
<dbReference type="Proteomes" id="UP000565468">
    <property type="component" value="Unassembled WGS sequence"/>
</dbReference>
<accession>A0A848M0I3</accession>
<keyword evidence="4" id="KW-1185">Reference proteome</keyword>
<keyword evidence="1" id="KW-0812">Transmembrane</keyword>
<feature type="domain" description="DUF218" evidence="2">
    <location>
        <begin position="34"/>
        <end position="154"/>
    </location>
</feature>
<organism evidence="3 4">
    <name type="scientific">Paenibacillus lemnae</name>
    <dbReference type="NCBI Taxonomy" id="1330551"/>
    <lineage>
        <taxon>Bacteria</taxon>
        <taxon>Bacillati</taxon>
        <taxon>Bacillota</taxon>
        <taxon>Bacilli</taxon>
        <taxon>Bacillales</taxon>
        <taxon>Paenibacillaceae</taxon>
        <taxon>Paenibacillus</taxon>
    </lineage>
</organism>
<protein>
    <submittedName>
        <fullName evidence="3">YdcF family protein</fullName>
    </submittedName>
</protein>
<dbReference type="PANTHER" id="PTHR30336">
    <property type="entry name" value="INNER MEMBRANE PROTEIN, PROBABLE PERMEASE"/>
    <property type="match status" value="1"/>
</dbReference>
<dbReference type="RefSeq" id="WP_169503110.1">
    <property type="nucleotide sequence ID" value="NZ_JABBPN010000001.1"/>
</dbReference>
<sequence length="200" mass="23378">MLNIFITGLSLILLGPLLYMIWMHTARRNEDSADVLIVLGYRCDRGEIHPLLKERLDTAIRLYRKKTYRAIIVSGGAVTWDRSEAEIMRDYLLAQHIPPEAVLIEDWSRNTVHNVVNCRVLMERHGYKSCVLISNSFHIRRMKYIMRRLGIPAGFYYSRRLSSIVKDQLKLTFQEVRAFRLTLPWLDRAKITAPGEMMGR</sequence>
<dbReference type="AlphaFoldDB" id="A0A848M0I3"/>
<dbReference type="Pfam" id="PF02698">
    <property type="entry name" value="DUF218"/>
    <property type="match status" value="1"/>
</dbReference>
<proteinExistence type="predicted"/>
<comment type="caution">
    <text evidence="3">The sequence shown here is derived from an EMBL/GenBank/DDBJ whole genome shotgun (WGS) entry which is preliminary data.</text>
</comment>